<evidence type="ECO:0000256" key="1">
    <source>
        <dbReference type="SAM" id="MobiDB-lite"/>
    </source>
</evidence>
<evidence type="ECO:0000313" key="3">
    <source>
        <dbReference type="Proteomes" id="UP000188268"/>
    </source>
</evidence>
<comment type="caution">
    <text evidence="2">The sequence shown here is derived from an EMBL/GenBank/DDBJ whole genome shotgun (WGS) entry which is preliminary data.</text>
</comment>
<dbReference type="EMBL" id="AWWV01008483">
    <property type="protein sequence ID" value="OMO90249.1"/>
    <property type="molecule type" value="Genomic_DNA"/>
</dbReference>
<evidence type="ECO:0000313" key="2">
    <source>
        <dbReference type="EMBL" id="OMO90249.1"/>
    </source>
</evidence>
<organism evidence="2 3">
    <name type="scientific">Corchorus capsularis</name>
    <name type="common">Jute</name>
    <dbReference type="NCBI Taxonomy" id="210143"/>
    <lineage>
        <taxon>Eukaryota</taxon>
        <taxon>Viridiplantae</taxon>
        <taxon>Streptophyta</taxon>
        <taxon>Embryophyta</taxon>
        <taxon>Tracheophyta</taxon>
        <taxon>Spermatophyta</taxon>
        <taxon>Magnoliopsida</taxon>
        <taxon>eudicotyledons</taxon>
        <taxon>Gunneridae</taxon>
        <taxon>Pentapetalae</taxon>
        <taxon>rosids</taxon>
        <taxon>malvids</taxon>
        <taxon>Malvales</taxon>
        <taxon>Malvaceae</taxon>
        <taxon>Grewioideae</taxon>
        <taxon>Apeibeae</taxon>
        <taxon>Corchorus</taxon>
    </lineage>
</organism>
<sequence>MAHFRLINGLPSGQLPTATT</sequence>
<dbReference type="Proteomes" id="UP000188268">
    <property type="component" value="Unassembled WGS sequence"/>
</dbReference>
<dbReference type="Gramene" id="OMO90249">
    <property type="protein sequence ID" value="OMO90249"/>
    <property type="gene ID" value="CCACVL1_07448"/>
</dbReference>
<name>A0A1R3J5W9_COCAP</name>
<reference evidence="2 3" key="1">
    <citation type="submission" date="2013-09" db="EMBL/GenBank/DDBJ databases">
        <title>Corchorus capsularis genome sequencing.</title>
        <authorList>
            <person name="Alam M."/>
            <person name="Haque M.S."/>
            <person name="Islam M.S."/>
            <person name="Emdad E.M."/>
            <person name="Islam M.M."/>
            <person name="Ahmed B."/>
            <person name="Halim A."/>
            <person name="Hossen Q.M.M."/>
            <person name="Hossain M.Z."/>
            <person name="Ahmed R."/>
            <person name="Khan M.M."/>
            <person name="Islam R."/>
            <person name="Rashid M.M."/>
            <person name="Khan S.A."/>
            <person name="Rahman M.S."/>
            <person name="Alam M."/>
        </authorList>
    </citation>
    <scope>NUCLEOTIDE SEQUENCE [LARGE SCALE GENOMIC DNA]</scope>
    <source>
        <strain evidence="3">cv. CVL-1</strain>
        <tissue evidence="2">Whole seedling</tissue>
    </source>
</reference>
<proteinExistence type="predicted"/>
<keyword evidence="3" id="KW-1185">Reference proteome</keyword>
<feature type="region of interest" description="Disordered" evidence="1">
    <location>
        <begin position="1"/>
        <end position="20"/>
    </location>
</feature>
<protein>
    <submittedName>
        <fullName evidence="2">Uncharacterized protein</fullName>
    </submittedName>
</protein>
<dbReference type="AlphaFoldDB" id="A0A1R3J5W9"/>
<accession>A0A1R3J5W9</accession>
<gene>
    <name evidence="2" type="ORF">CCACVL1_07448</name>
</gene>